<dbReference type="Proteomes" id="UP001516023">
    <property type="component" value="Unassembled WGS sequence"/>
</dbReference>
<dbReference type="EMBL" id="JABMIG020000642">
    <property type="protein sequence ID" value="KAL3773743.1"/>
    <property type="molecule type" value="Genomic_DNA"/>
</dbReference>
<dbReference type="AlphaFoldDB" id="A0ABD3NCF5"/>
<protein>
    <submittedName>
        <fullName evidence="1">Uncharacterized protein</fullName>
    </submittedName>
</protein>
<gene>
    <name evidence="1" type="ORF">HJC23_012024</name>
</gene>
<keyword evidence="2" id="KW-1185">Reference proteome</keyword>
<evidence type="ECO:0000313" key="2">
    <source>
        <dbReference type="Proteomes" id="UP001516023"/>
    </source>
</evidence>
<reference evidence="1 2" key="1">
    <citation type="journal article" date="2020" name="G3 (Bethesda)">
        <title>Improved Reference Genome for Cyclotella cryptica CCMP332, a Model for Cell Wall Morphogenesis, Salinity Adaptation, and Lipid Production in Diatoms (Bacillariophyta).</title>
        <authorList>
            <person name="Roberts W.R."/>
            <person name="Downey K.M."/>
            <person name="Ruck E.C."/>
            <person name="Traller J.C."/>
            <person name="Alverson A.J."/>
        </authorList>
    </citation>
    <scope>NUCLEOTIDE SEQUENCE [LARGE SCALE GENOMIC DNA]</scope>
    <source>
        <strain evidence="1 2">CCMP332</strain>
    </source>
</reference>
<proteinExistence type="predicted"/>
<sequence length="157" mass="18497">MSTNQQALSTSLPPPPASTHAIARSQIRAQTHQIIQDLLRQSLTIQERDSHLRRCLESGAPVIFDEVSIAKRVNSLFDKKRRQMLKQSYLYDRIFYMKANTMEEYYDVSTLERRVLSLGQIFVQRARARDIRRLALRDQSAARENQRRTRRRRVSRP</sequence>
<evidence type="ECO:0000313" key="1">
    <source>
        <dbReference type="EMBL" id="KAL3773743.1"/>
    </source>
</evidence>
<accession>A0ABD3NCF5</accession>
<comment type="caution">
    <text evidence="1">The sequence shown here is derived from an EMBL/GenBank/DDBJ whole genome shotgun (WGS) entry which is preliminary data.</text>
</comment>
<organism evidence="1 2">
    <name type="scientific">Cyclotella cryptica</name>
    <dbReference type="NCBI Taxonomy" id="29204"/>
    <lineage>
        <taxon>Eukaryota</taxon>
        <taxon>Sar</taxon>
        <taxon>Stramenopiles</taxon>
        <taxon>Ochrophyta</taxon>
        <taxon>Bacillariophyta</taxon>
        <taxon>Coscinodiscophyceae</taxon>
        <taxon>Thalassiosirophycidae</taxon>
        <taxon>Stephanodiscales</taxon>
        <taxon>Stephanodiscaceae</taxon>
        <taxon>Cyclotella</taxon>
    </lineage>
</organism>
<name>A0ABD3NCF5_9STRA</name>